<evidence type="ECO:0008006" key="3">
    <source>
        <dbReference type="Google" id="ProtNLM"/>
    </source>
</evidence>
<sequence>MADRRLRIELLRMRAGYERMAVRRGACRLAGELRPESLVAQARDRLGSVGLGWLGGGLRAMRRYPVLLSLLTSVVSNPHRRGIALKTALIAGLVWLGKRRRRETGE</sequence>
<evidence type="ECO:0000313" key="1">
    <source>
        <dbReference type="EMBL" id="GAA0217553.1"/>
    </source>
</evidence>
<protein>
    <recommendedName>
        <fullName evidence="3">YqjK-like protein</fullName>
    </recommendedName>
</protein>
<accession>A0ABN0TBL9</accession>
<evidence type="ECO:0000313" key="2">
    <source>
        <dbReference type="Proteomes" id="UP001501176"/>
    </source>
</evidence>
<proteinExistence type="predicted"/>
<dbReference type="EMBL" id="BAAAFN010000004">
    <property type="protein sequence ID" value="GAA0217553.1"/>
    <property type="molecule type" value="Genomic_DNA"/>
</dbReference>
<reference evidence="1 2" key="1">
    <citation type="journal article" date="2019" name="Int. J. Syst. Evol. Microbiol.">
        <title>The Global Catalogue of Microorganisms (GCM) 10K type strain sequencing project: providing services to taxonomists for standard genome sequencing and annotation.</title>
        <authorList>
            <consortium name="The Broad Institute Genomics Platform"/>
            <consortium name="The Broad Institute Genome Sequencing Center for Infectious Disease"/>
            <person name="Wu L."/>
            <person name="Ma J."/>
        </authorList>
    </citation>
    <scope>NUCLEOTIDE SEQUENCE [LARGE SCALE GENOMIC DNA]</scope>
    <source>
        <strain evidence="1 2">JCM 16240</strain>
    </source>
</reference>
<keyword evidence="2" id="KW-1185">Reference proteome</keyword>
<dbReference type="Proteomes" id="UP001501176">
    <property type="component" value="Unassembled WGS sequence"/>
</dbReference>
<organism evidence="1 2">
    <name type="scientific">Castellaniella daejeonensis</name>
    <dbReference type="NCBI Taxonomy" id="659013"/>
    <lineage>
        <taxon>Bacteria</taxon>
        <taxon>Pseudomonadati</taxon>
        <taxon>Pseudomonadota</taxon>
        <taxon>Betaproteobacteria</taxon>
        <taxon>Burkholderiales</taxon>
        <taxon>Alcaligenaceae</taxon>
        <taxon>Castellaniella</taxon>
    </lineage>
</organism>
<comment type="caution">
    <text evidence="1">The sequence shown here is derived from an EMBL/GenBank/DDBJ whole genome shotgun (WGS) entry which is preliminary data.</text>
</comment>
<gene>
    <name evidence="1" type="ORF">GCM10009125_03170</name>
</gene>
<name>A0ABN0TBL9_9BURK</name>